<accession>A0A7R8W5Z4</accession>
<evidence type="ECO:0000313" key="2">
    <source>
        <dbReference type="EMBL" id="CAD7223613.1"/>
    </source>
</evidence>
<dbReference type="OrthoDB" id="8193839at2759"/>
<dbReference type="AlphaFoldDB" id="A0A7R8W5Z4"/>
<feature type="compositionally biased region" description="Basic and acidic residues" evidence="1">
    <location>
        <begin position="70"/>
        <end position="88"/>
    </location>
</feature>
<gene>
    <name evidence="2" type="ORF">CTOB1V02_LOCUS1593</name>
</gene>
<dbReference type="EMBL" id="OB660229">
    <property type="protein sequence ID" value="CAD7223613.1"/>
    <property type="molecule type" value="Genomic_DNA"/>
</dbReference>
<feature type="region of interest" description="Disordered" evidence="1">
    <location>
        <begin position="48"/>
        <end position="138"/>
    </location>
</feature>
<protein>
    <submittedName>
        <fullName evidence="2">Uncharacterized protein</fullName>
    </submittedName>
</protein>
<dbReference type="InterPro" id="IPR027878">
    <property type="entry name" value="DUF4551"/>
</dbReference>
<dbReference type="PANTHER" id="PTHR35354:SF1">
    <property type="entry name" value="RGD1561648"/>
    <property type="match status" value="1"/>
</dbReference>
<feature type="compositionally biased region" description="Polar residues" evidence="1">
    <location>
        <begin position="117"/>
        <end position="131"/>
    </location>
</feature>
<feature type="compositionally biased region" description="Low complexity" evidence="1">
    <location>
        <begin position="48"/>
        <end position="59"/>
    </location>
</feature>
<dbReference type="Pfam" id="PF15087">
    <property type="entry name" value="DUF4551"/>
    <property type="match status" value="1"/>
</dbReference>
<proteinExistence type="predicted"/>
<evidence type="ECO:0000256" key="1">
    <source>
        <dbReference type="SAM" id="MobiDB-lite"/>
    </source>
</evidence>
<name>A0A7R8W5Z4_9CRUS</name>
<organism evidence="2">
    <name type="scientific">Cyprideis torosa</name>
    <dbReference type="NCBI Taxonomy" id="163714"/>
    <lineage>
        <taxon>Eukaryota</taxon>
        <taxon>Metazoa</taxon>
        <taxon>Ecdysozoa</taxon>
        <taxon>Arthropoda</taxon>
        <taxon>Crustacea</taxon>
        <taxon>Oligostraca</taxon>
        <taxon>Ostracoda</taxon>
        <taxon>Podocopa</taxon>
        <taxon>Podocopida</taxon>
        <taxon>Cytherocopina</taxon>
        <taxon>Cytheroidea</taxon>
        <taxon>Cytherideidae</taxon>
        <taxon>Cyprideis</taxon>
    </lineage>
</organism>
<sequence length="591" mass="65932">MKDKSLSLSGVLNIHIPFVYDYPDFLKGPDRESCQHLKISFKRRRRVSTSTTSDKCSTSPATITDVNDNEDLKEGKRSVEEGENHSLENDEGSVSPELEEAVSVSSGETNADADVGSTLSLPSLDSGIQETNGGGSRMFPFAFQKEDAKGSLGTSRGGIHRVSSVPRSVSAMANFSKSSPLLAPLEADLATTKRSRSVLDSPTMLGSNVAVRSKSMHQLNRKQLSSVDGAEGGEGQEMIHLYILTPQSHFYHWFLNAWITCLIDSTLALEASPPSSPSVMVSDEEMLRLLEELKAELTDSSLSLDEKVQMLQELSSGASKSLKLKKFFWKDASFYGLLLRDLKLNLLSRSLTHTTREDELELVVQILDTLATFLRGTDHLPSKIQALLGDRPDSSWPQLLTLFFLPPELPASLRNTAQRMMTDVRNFLSHEWELLPEEELFKLLAEVINSSVAAIYYVLFTLNLSRRSLLCLSSVLKQCHIDQWVLRGVPQLLAFLNPSRAERLSPEESVLLYQHFVVLKTLLKSVPSLQITLKKQFYEEFIYYTNPSAVSLLVPGEYPIKHQLLTEVRAVREILQRTPRARAGSSGFRNL</sequence>
<dbReference type="PANTHER" id="PTHR35354">
    <property type="entry name" value="RGD1561648"/>
    <property type="match status" value="1"/>
</dbReference>
<reference evidence="2" key="1">
    <citation type="submission" date="2020-11" db="EMBL/GenBank/DDBJ databases">
        <authorList>
            <person name="Tran Van P."/>
        </authorList>
    </citation>
    <scope>NUCLEOTIDE SEQUENCE</scope>
</reference>